<feature type="domain" description="PAS" evidence="2">
    <location>
        <begin position="137"/>
        <end position="189"/>
    </location>
</feature>
<dbReference type="InterPro" id="IPR000014">
    <property type="entry name" value="PAS"/>
</dbReference>
<dbReference type="AlphaFoldDB" id="A0A3P1SNG3"/>
<dbReference type="NCBIfam" id="TIGR00254">
    <property type="entry name" value="GGDEF"/>
    <property type="match status" value="1"/>
</dbReference>
<dbReference type="InterPro" id="IPR000700">
    <property type="entry name" value="PAS-assoc_C"/>
</dbReference>
<feature type="domain" description="PAC" evidence="3">
    <location>
        <begin position="215"/>
        <end position="265"/>
    </location>
</feature>
<dbReference type="InterPro" id="IPR013656">
    <property type="entry name" value="PAS_4"/>
</dbReference>
<dbReference type="PROSITE" id="PS50113">
    <property type="entry name" value="PAC"/>
    <property type="match status" value="2"/>
</dbReference>
<dbReference type="InterPro" id="IPR035965">
    <property type="entry name" value="PAS-like_dom_sf"/>
</dbReference>
<dbReference type="PANTHER" id="PTHR44757">
    <property type="entry name" value="DIGUANYLATE CYCLASE DGCP"/>
    <property type="match status" value="1"/>
</dbReference>
<dbReference type="Gene3D" id="3.30.450.20">
    <property type="entry name" value="PAS domain"/>
    <property type="match status" value="2"/>
</dbReference>
<dbReference type="Proteomes" id="UP000267535">
    <property type="component" value="Unassembled WGS sequence"/>
</dbReference>
<dbReference type="OrthoDB" id="73375at2"/>
<proteinExistence type="predicted"/>
<feature type="domain" description="GGDEF" evidence="4">
    <location>
        <begin position="297"/>
        <end position="421"/>
    </location>
</feature>
<dbReference type="CDD" id="cd01949">
    <property type="entry name" value="GGDEF"/>
    <property type="match status" value="1"/>
</dbReference>
<dbReference type="CDD" id="cd00130">
    <property type="entry name" value="PAS"/>
    <property type="match status" value="2"/>
</dbReference>
<dbReference type="Pfam" id="PF00989">
    <property type="entry name" value="PAS"/>
    <property type="match status" value="1"/>
</dbReference>
<evidence type="ECO:0000259" key="4">
    <source>
        <dbReference type="PROSITE" id="PS50887"/>
    </source>
</evidence>
<comment type="cofactor">
    <cofactor evidence="1">
        <name>Mg(2+)</name>
        <dbReference type="ChEBI" id="CHEBI:18420"/>
    </cofactor>
</comment>
<dbReference type="NCBIfam" id="TIGR00229">
    <property type="entry name" value="sensory_box"/>
    <property type="match status" value="2"/>
</dbReference>
<evidence type="ECO:0000259" key="2">
    <source>
        <dbReference type="PROSITE" id="PS50112"/>
    </source>
</evidence>
<feature type="domain" description="PAC" evidence="3">
    <location>
        <begin position="83"/>
        <end position="136"/>
    </location>
</feature>
<dbReference type="InterPro" id="IPR052155">
    <property type="entry name" value="Biofilm_reg_signaling"/>
</dbReference>
<dbReference type="PROSITE" id="PS50112">
    <property type="entry name" value="PAS"/>
    <property type="match status" value="1"/>
</dbReference>
<dbReference type="GO" id="GO:0006355">
    <property type="term" value="P:regulation of DNA-templated transcription"/>
    <property type="evidence" value="ECO:0007669"/>
    <property type="project" value="InterPro"/>
</dbReference>
<dbReference type="SUPFAM" id="SSF55785">
    <property type="entry name" value="PYP-like sensor domain (PAS domain)"/>
    <property type="match status" value="2"/>
</dbReference>
<dbReference type="RefSeq" id="WP_124926775.1">
    <property type="nucleotide sequence ID" value="NZ_BMOH01000007.1"/>
</dbReference>
<dbReference type="Gene3D" id="3.30.70.270">
    <property type="match status" value="1"/>
</dbReference>
<dbReference type="SUPFAM" id="SSF55073">
    <property type="entry name" value="Nucleotide cyclase"/>
    <property type="match status" value="1"/>
</dbReference>
<dbReference type="PROSITE" id="PS50887">
    <property type="entry name" value="GGDEF"/>
    <property type="match status" value="1"/>
</dbReference>
<dbReference type="Pfam" id="PF08448">
    <property type="entry name" value="PAS_4"/>
    <property type="match status" value="1"/>
</dbReference>
<sequence>MMLFLSGNHNDLRSAVNAIGASVAIYSQEDNKQFTIVSANELFTEITDIEVNSMIGASLRELFPRYVEQPLYDKLCECVTSQSSVEMEMVIDRSGQQRWWRIIFSPVVSDRAHVKRVLTTGVEITDKKQLEKSLMNSRNRFEAVVEAAYDGIISVDENQNIKLINRAACDIFAAQKEDLMGQSLNLLIPHKHRRHHKGYVNSFGNSPISSRPMESRVTVRGLRSDGTEFPAEVTIAKINVGGNTEFTSVVRDVSERARLIEELQKAATEDPLTGISNRRFLEEGLNRELERCRRFGHSVSVVMIDLDNFKLQNDTYGHHFGDEILVIVTRFISERLREVDILGRWGGDEFLVVLPQSRMDDAVQWVERIKRELANVKNQLSQPVDCISASFGVVDSFGEETLEKLIERVDKAMYRDKSGIL</sequence>
<accession>A0A3P1SNG3</accession>
<dbReference type="InterPro" id="IPR043128">
    <property type="entry name" value="Rev_trsase/Diguanyl_cyclase"/>
</dbReference>
<reference evidence="5 6" key="1">
    <citation type="submission" date="2018-11" db="EMBL/GenBank/DDBJ databases">
        <title>The draft genome sequence of Amphritea balenae JAMM 1525T.</title>
        <authorList>
            <person name="Fang Z."/>
            <person name="Zhang Y."/>
            <person name="Han X."/>
        </authorList>
    </citation>
    <scope>NUCLEOTIDE SEQUENCE [LARGE SCALE GENOMIC DNA]</scope>
    <source>
        <strain evidence="5 6">JAMM 1525</strain>
    </source>
</reference>
<evidence type="ECO:0000313" key="6">
    <source>
        <dbReference type="Proteomes" id="UP000267535"/>
    </source>
</evidence>
<organism evidence="5 6">
    <name type="scientific">Amphritea balenae</name>
    <dbReference type="NCBI Taxonomy" id="452629"/>
    <lineage>
        <taxon>Bacteria</taxon>
        <taxon>Pseudomonadati</taxon>
        <taxon>Pseudomonadota</taxon>
        <taxon>Gammaproteobacteria</taxon>
        <taxon>Oceanospirillales</taxon>
        <taxon>Oceanospirillaceae</taxon>
        <taxon>Amphritea</taxon>
    </lineage>
</organism>
<evidence type="ECO:0000259" key="3">
    <source>
        <dbReference type="PROSITE" id="PS50113"/>
    </source>
</evidence>
<keyword evidence="6" id="KW-1185">Reference proteome</keyword>
<gene>
    <name evidence="5" type="ORF">EHS89_13940</name>
</gene>
<dbReference type="InterPro" id="IPR029787">
    <property type="entry name" value="Nucleotide_cyclase"/>
</dbReference>
<dbReference type="InterPro" id="IPR000160">
    <property type="entry name" value="GGDEF_dom"/>
</dbReference>
<protein>
    <submittedName>
        <fullName evidence="5">Diguanylate cyclase</fullName>
    </submittedName>
</protein>
<dbReference type="SMART" id="SM00267">
    <property type="entry name" value="GGDEF"/>
    <property type="match status" value="1"/>
</dbReference>
<evidence type="ECO:0000256" key="1">
    <source>
        <dbReference type="ARBA" id="ARBA00001946"/>
    </source>
</evidence>
<dbReference type="InterPro" id="IPR013767">
    <property type="entry name" value="PAS_fold"/>
</dbReference>
<comment type="caution">
    <text evidence="5">The sequence shown here is derived from an EMBL/GenBank/DDBJ whole genome shotgun (WGS) entry which is preliminary data.</text>
</comment>
<dbReference type="Pfam" id="PF00990">
    <property type="entry name" value="GGDEF"/>
    <property type="match status" value="1"/>
</dbReference>
<dbReference type="EMBL" id="RQXV01000008">
    <property type="protein sequence ID" value="RRC98195.1"/>
    <property type="molecule type" value="Genomic_DNA"/>
</dbReference>
<dbReference type="FunFam" id="3.30.70.270:FF:000001">
    <property type="entry name" value="Diguanylate cyclase domain protein"/>
    <property type="match status" value="1"/>
</dbReference>
<name>A0A3P1SNG3_9GAMM</name>
<dbReference type="GO" id="GO:0003824">
    <property type="term" value="F:catalytic activity"/>
    <property type="evidence" value="ECO:0007669"/>
    <property type="project" value="UniProtKB-ARBA"/>
</dbReference>
<dbReference type="SMART" id="SM00091">
    <property type="entry name" value="PAS"/>
    <property type="match status" value="2"/>
</dbReference>
<evidence type="ECO:0000313" key="5">
    <source>
        <dbReference type="EMBL" id="RRC98195.1"/>
    </source>
</evidence>
<dbReference type="PANTHER" id="PTHR44757:SF2">
    <property type="entry name" value="BIOFILM ARCHITECTURE MAINTENANCE PROTEIN MBAA"/>
    <property type="match status" value="1"/>
</dbReference>